<dbReference type="Gene3D" id="1.10.10.60">
    <property type="entry name" value="Homeodomain-like"/>
    <property type="match status" value="1"/>
</dbReference>
<dbReference type="InterPro" id="IPR006456">
    <property type="entry name" value="ZF_HD_homeobox_Cys/His_dimer"/>
</dbReference>
<evidence type="ECO:0000256" key="8">
    <source>
        <dbReference type="ARBA" id="ARBA00023163"/>
    </source>
</evidence>
<dbReference type="GO" id="GO:0003700">
    <property type="term" value="F:DNA-binding transcription factor activity"/>
    <property type="evidence" value="ECO:0007669"/>
    <property type="project" value="TreeGrafter"/>
</dbReference>
<dbReference type="OrthoDB" id="1910053at2759"/>
<feature type="domain" description="ZF-HD dimerization-type" evidence="11">
    <location>
        <begin position="94"/>
        <end position="143"/>
    </location>
</feature>
<dbReference type="PANTHER" id="PTHR31948:SF119">
    <property type="entry name" value="ZINC-FINGER HOMEODOMAIN PROTEIN 6-LIKE"/>
    <property type="match status" value="1"/>
</dbReference>
<evidence type="ECO:0000256" key="9">
    <source>
        <dbReference type="ARBA" id="ARBA00023242"/>
    </source>
</evidence>
<feature type="compositionally biased region" description="Polar residues" evidence="10">
    <location>
        <begin position="14"/>
        <end position="26"/>
    </location>
</feature>
<evidence type="ECO:0000259" key="11">
    <source>
        <dbReference type="PROSITE" id="PS51523"/>
    </source>
</evidence>
<organism evidence="12 13">
    <name type="scientific">Gossypium anomalum</name>
    <dbReference type="NCBI Taxonomy" id="47600"/>
    <lineage>
        <taxon>Eukaryota</taxon>
        <taxon>Viridiplantae</taxon>
        <taxon>Streptophyta</taxon>
        <taxon>Embryophyta</taxon>
        <taxon>Tracheophyta</taxon>
        <taxon>Spermatophyta</taxon>
        <taxon>Magnoliopsida</taxon>
        <taxon>eudicotyledons</taxon>
        <taxon>Gunneridae</taxon>
        <taxon>Pentapetalae</taxon>
        <taxon>rosids</taxon>
        <taxon>malvids</taxon>
        <taxon>Malvales</taxon>
        <taxon>Malvaceae</taxon>
        <taxon>Malvoideae</taxon>
        <taxon>Gossypium</taxon>
    </lineage>
</organism>
<protein>
    <recommendedName>
        <fullName evidence="11">ZF-HD dimerization-type domain-containing protein</fullName>
    </recommendedName>
</protein>
<evidence type="ECO:0000313" key="12">
    <source>
        <dbReference type="EMBL" id="KAG8477032.1"/>
    </source>
</evidence>
<keyword evidence="6" id="KW-0238">DNA-binding</keyword>
<evidence type="ECO:0000256" key="2">
    <source>
        <dbReference type="ARBA" id="ARBA00022723"/>
    </source>
</evidence>
<dbReference type="NCBIfam" id="TIGR01565">
    <property type="entry name" value="homeo_ZF_HD"/>
    <property type="match status" value="1"/>
</dbReference>
<evidence type="ECO:0000313" key="13">
    <source>
        <dbReference type="Proteomes" id="UP000701853"/>
    </source>
</evidence>
<keyword evidence="8" id="KW-0804">Transcription</keyword>
<feature type="region of interest" description="Disordered" evidence="10">
    <location>
        <begin position="1"/>
        <end position="85"/>
    </location>
</feature>
<evidence type="ECO:0000256" key="10">
    <source>
        <dbReference type="SAM" id="MobiDB-lite"/>
    </source>
</evidence>
<keyword evidence="4" id="KW-0862">Zinc</keyword>
<evidence type="ECO:0000256" key="1">
    <source>
        <dbReference type="ARBA" id="ARBA00004123"/>
    </source>
</evidence>
<keyword evidence="5" id="KW-0805">Transcription regulation</keyword>
<dbReference type="GO" id="GO:0000976">
    <property type="term" value="F:transcription cis-regulatory region binding"/>
    <property type="evidence" value="ECO:0007669"/>
    <property type="project" value="TreeGrafter"/>
</dbReference>
<feature type="compositionally biased region" description="Basic and acidic residues" evidence="10">
    <location>
        <begin position="1"/>
        <end position="10"/>
    </location>
</feature>
<dbReference type="GO" id="GO:0050793">
    <property type="term" value="P:regulation of developmental process"/>
    <property type="evidence" value="ECO:0007669"/>
    <property type="project" value="TreeGrafter"/>
</dbReference>
<dbReference type="GO" id="GO:0005634">
    <property type="term" value="C:nucleus"/>
    <property type="evidence" value="ECO:0007669"/>
    <property type="project" value="UniProtKB-SubCell"/>
</dbReference>
<dbReference type="PROSITE" id="PS51523">
    <property type="entry name" value="ZF_HD_DIMER"/>
    <property type="match status" value="1"/>
</dbReference>
<dbReference type="InterPro" id="IPR009057">
    <property type="entry name" value="Homeodomain-like_sf"/>
</dbReference>
<evidence type="ECO:0000256" key="5">
    <source>
        <dbReference type="ARBA" id="ARBA00023015"/>
    </source>
</evidence>
<accession>A0A8J5Y818</accession>
<dbReference type="PANTHER" id="PTHR31948">
    <property type="entry name" value="ZINC-FINGER HOMEODOMAIN PROTEIN 2"/>
    <property type="match status" value="1"/>
</dbReference>
<comment type="caution">
    <text evidence="12">The sequence shown here is derived from an EMBL/GenBank/DDBJ whole genome shotgun (WGS) entry which is preliminary data.</text>
</comment>
<evidence type="ECO:0000256" key="4">
    <source>
        <dbReference type="ARBA" id="ARBA00022833"/>
    </source>
</evidence>
<proteinExistence type="predicted"/>
<keyword evidence="3" id="KW-0863">Zinc-finger</keyword>
<keyword evidence="7" id="KW-0371">Homeobox</keyword>
<keyword evidence="9" id="KW-0539">Nucleus</keyword>
<gene>
    <name evidence="12" type="ORF">CXB51_030711</name>
</gene>
<feature type="compositionally biased region" description="Low complexity" evidence="10">
    <location>
        <begin position="70"/>
        <end position="85"/>
    </location>
</feature>
<evidence type="ECO:0000256" key="3">
    <source>
        <dbReference type="ARBA" id="ARBA00022771"/>
    </source>
</evidence>
<dbReference type="GO" id="GO:0008270">
    <property type="term" value="F:zinc ion binding"/>
    <property type="evidence" value="ECO:0007669"/>
    <property type="project" value="UniProtKB-KW"/>
</dbReference>
<evidence type="ECO:0000256" key="6">
    <source>
        <dbReference type="ARBA" id="ARBA00023125"/>
    </source>
</evidence>
<dbReference type="NCBIfam" id="TIGR01566">
    <property type="entry name" value="ZF_HD_prot_N"/>
    <property type="match status" value="1"/>
</dbReference>
<evidence type="ECO:0000256" key="7">
    <source>
        <dbReference type="ARBA" id="ARBA00023155"/>
    </source>
</evidence>
<name>A0A8J5Y818_9ROSI</name>
<feature type="compositionally biased region" description="Polar residues" evidence="10">
    <location>
        <begin position="36"/>
        <end position="62"/>
    </location>
</feature>
<sequence length="314" mass="34858">MEVKGQDKKMGMPSSFSCNNKLNQADSSLKVSSSSAPINQSRTLDQYNESNPSQHQIDNPRSNPDHDRNPVSAPIPTVAAPTSTTISSTPLIRYRECLKNHVASMGGHVVDGCGEFMPSGEDGTQESLKCAACECHRNFHRKEIDGETQYPATRCCFTYKNNERRGPVHPQQPTPIRQQRFSLGLSNSPCLPIAPAAMMNFGGGPTESSSEELNMFHSNEAGGRQPSYPQSSKKRFRTKFSRDQKDKMMEFAEKLGWRIQKQDEPEVQQFCAEVGVKRQIFSTLFPPLPFDFHSLIMVSLVASNPTIKAEATGI</sequence>
<dbReference type="AlphaFoldDB" id="A0A8J5Y818"/>
<dbReference type="InterPro" id="IPR006455">
    <property type="entry name" value="Homeodomain_ZF_HD"/>
</dbReference>
<dbReference type="Pfam" id="PF04770">
    <property type="entry name" value="ZF-HD_dimer"/>
    <property type="match status" value="1"/>
</dbReference>
<keyword evidence="2" id="KW-0479">Metal-binding</keyword>
<dbReference type="SUPFAM" id="SSF46689">
    <property type="entry name" value="Homeodomain-like"/>
    <property type="match status" value="1"/>
</dbReference>
<dbReference type="Proteomes" id="UP000701853">
    <property type="component" value="Chromosome 11"/>
</dbReference>
<dbReference type="EMBL" id="JAHUZN010000011">
    <property type="protein sequence ID" value="KAG8477032.1"/>
    <property type="molecule type" value="Genomic_DNA"/>
</dbReference>
<keyword evidence="13" id="KW-1185">Reference proteome</keyword>
<comment type="subcellular location">
    <subcellularLocation>
        <location evidence="1">Nucleus</location>
    </subcellularLocation>
</comment>
<reference evidence="12 13" key="1">
    <citation type="journal article" date="2021" name="bioRxiv">
        <title>The Gossypium anomalum genome as a resource for cotton improvement and evolutionary analysis of hybrid incompatibility.</title>
        <authorList>
            <person name="Grover C.E."/>
            <person name="Yuan D."/>
            <person name="Arick M.A."/>
            <person name="Miller E.R."/>
            <person name="Hu G."/>
            <person name="Peterson D.G."/>
            <person name="Wendel J.F."/>
            <person name="Udall J.A."/>
        </authorList>
    </citation>
    <scope>NUCLEOTIDE SEQUENCE [LARGE SCALE GENOMIC DNA]</scope>
    <source>
        <strain evidence="12">JFW-Udall</strain>
        <tissue evidence="12">Leaf</tissue>
    </source>
</reference>